<protein>
    <submittedName>
        <fullName evidence="1">DUF1415 domain-containing protein</fullName>
    </submittedName>
</protein>
<dbReference type="Proteomes" id="UP001595478">
    <property type="component" value="Unassembled WGS sequence"/>
</dbReference>
<evidence type="ECO:0000313" key="1">
    <source>
        <dbReference type="EMBL" id="MFC3122151.1"/>
    </source>
</evidence>
<dbReference type="Pfam" id="PF07209">
    <property type="entry name" value="DUF1415"/>
    <property type="match status" value="1"/>
</dbReference>
<name>A0ABV7FSC8_9ALTE</name>
<gene>
    <name evidence="1" type="ORF">ACFOHL_11020</name>
</gene>
<sequence>MTSSIDVEKKIYTWLDEVVIAENFCPFAKSVRVNQQIHLRISKAQSTLRAVDEIMEECDQLSSMPSRETTLVAFAEGFYDFDGYLGLLEEVEHVANIQGFEGIFQFASFHPQYQFEGESVDCVSNYTNRAPYPIVHILREATITKALSHFPNAESIPERNIKHANALGIGFFEQYLKT</sequence>
<reference evidence="2" key="1">
    <citation type="journal article" date="2019" name="Int. J. Syst. Evol. Microbiol.">
        <title>The Global Catalogue of Microorganisms (GCM) 10K type strain sequencing project: providing services to taxonomists for standard genome sequencing and annotation.</title>
        <authorList>
            <consortium name="The Broad Institute Genomics Platform"/>
            <consortium name="The Broad Institute Genome Sequencing Center for Infectious Disease"/>
            <person name="Wu L."/>
            <person name="Ma J."/>
        </authorList>
    </citation>
    <scope>NUCLEOTIDE SEQUENCE [LARGE SCALE GENOMIC DNA]</scope>
    <source>
        <strain evidence="2">KCTC 52473</strain>
    </source>
</reference>
<accession>A0ABV7FSC8</accession>
<dbReference type="InterPro" id="IPR009858">
    <property type="entry name" value="DUF1415"/>
</dbReference>
<organism evidence="1 2">
    <name type="scientific">Agaribacter flavus</name>
    <dbReference type="NCBI Taxonomy" id="1902781"/>
    <lineage>
        <taxon>Bacteria</taxon>
        <taxon>Pseudomonadati</taxon>
        <taxon>Pseudomonadota</taxon>
        <taxon>Gammaproteobacteria</taxon>
        <taxon>Alteromonadales</taxon>
        <taxon>Alteromonadaceae</taxon>
        <taxon>Agaribacter</taxon>
    </lineage>
</organism>
<proteinExistence type="predicted"/>
<dbReference type="RefSeq" id="WP_376920285.1">
    <property type="nucleotide sequence ID" value="NZ_JBHRSW010000017.1"/>
</dbReference>
<dbReference type="EMBL" id="JBHRSW010000017">
    <property type="protein sequence ID" value="MFC3122151.1"/>
    <property type="molecule type" value="Genomic_DNA"/>
</dbReference>
<keyword evidence="2" id="KW-1185">Reference proteome</keyword>
<comment type="caution">
    <text evidence="1">The sequence shown here is derived from an EMBL/GenBank/DDBJ whole genome shotgun (WGS) entry which is preliminary data.</text>
</comment>
<evidence type="ECO:0000313" key="2">
    <source>
        <dbReference type="Proteomes" id="UP001595478"/>
    </source>
</evidence>